<dbReference type="InterPro" id="IPR019136">
    <property type="entry name" value="TF_IIIC_su-5_HTH"/>
</dbReference>
<protein>
    <submittedName>
        <fullName evidence="8">Tau 95 subunit of transcription factor TFIIIC</fullName>
    </submittedName>
</protein>
<dbReference type="GO" id="GO:0001002">
    <property type="term" value="F:RNA polymerase III type 1 promoter sequence-specific DNA binding"/>
    <property type="evidence" value="ECO:0007669"/>
    <property type="project" value="TreeGrafter"/>
</dbReference>
<keyword evidence="4" id="KW-0539">Nucleus</keyword>
<keyword evidence="2" id="KW-0238">DNA-binding</keyword>
<evidence type="ECO:0000313" key="9">
    <source>
        <dbReference type="Proteomes" id="UP001375240"/>
    </source>
</evidence>
<dbReference type="GO" id="GO:0001003">
    <property type="term" value="F:RNA polymerase III type 2 promoter sequence-specific DNA binding"/>
    <property type="evidence" value="ECO:0007669"/>
    <property type="project" value="TreeGrafter"/>
</dbReference>
<dbReference type="Gene3D" id="3.30.200.160">
    <property type="entry name" value="TFIIIC, subcomplex tauA, subunit Sfc1, barrel domain"/>
    <property type="match status" value="1"/>
</dbReference>
<evidence type="ECO:0000256" key="3">
    <source>
        <dbReference type="ARBA" id="ARBA00023163"/>
    </source>
</evidence>
<dbReference type="AlphaFoldDB" id="A0AAV9V5A4"/>
<name>A0AAV9V5A4_9PEZI</name>
<comment type="subcellular location">
    <subcellularLocation>
        <location evidence="1">Nucleus</location>
    </subcellularLocation>
</comment>
<dbReference type="EMBL" id="JAVHNQ010000002">
    <property type="protein sequence ID" value="KAK6354735.1"/>
    <property type="molecule type" value="Genomic_DNA"/>
</dbReference>
<dbReference type="Pfam" id="PF17682">
    <property type="entry name" value="Tau95_N"/>
    <property type="match status" value="1"/>
</dbReference>
<dbReference type="GO" id="GO:0005634">
    <property type="term" value="C:nucleus"/>
    <property type="evidence" value="ECO:0007669"/>
    <property type="project" value="UniProtKB-SubCell"/>
</dbReference>
<comment type="caution">
    <text evidence="8">The sequence shown here is derived from an EMBL/GenBank/DDBJ whole genome shotgun (WGS) entry which is preliminary data.</text>
</comment>
<evidence type="ECO:0000259" key="7">
    <source>
        <dbReference type="Pfam" id="PF17682"/>
    </source>
</evidence>
<evidence type="ECO:0000256" key="5">
    <source>
        <dbReference type="SAM" id="MobiDB-lite"/>
    </source>
</evidence>
<evidence type="ECO:0000256" key="4">
    <source>
        <dbReference type="ARBA" id="ARBA00023242"/>
    </source>
</evidence>
<keyword evidence="3" id="KW-0804">Transcription</keyword>
<dbReference type="InterPro" id="IPR041499">
    <property type="entry name" value="Tfc1/Sfc1_N"/>
</dbReference>
<dbReference type="GO" id="GO:0000127">
    <property type="term" value="C:transcription factor TFIIIC complex"/>
    <property type="evidence" value="ECO:0007669"/>
    <property type="project" value="InterPro"/>
</dbReference>
<dbReference type="Proteomes" id="UP001375240">
    <property type="component" value="Unassembled WGS sequence"/>
</dbReference>
<dbReference type="GO" id="GO:0006384">
    <property type="term" value="P:transcription initiation at RNA polymerase III promoter"/>
    <property type="evidence" value="ECO:0007669"/>
    <property type="project" value="InterPro"/>
</dbReference>
<feature type="region of interest" description="Disordered" evidence="5">
    <location>
        <begin position="451"/>
        <end position="534"/>
    </location>
</feature>
<feature type="domain" description="Transcription factor IIIC subunit 5 HTH" evidence="6">
    <location>
        <begin position="200"/>
        <end position="348"/>
    </location>
</feature>
<sequence length="572" mass="63811">MSMESQNGGDGLVEEETNRPRPTPPEAPWYEIPDRKLLSVEHPAVVKNTDKAIRMLGGPKAVAKAFKPNPDKLSEPNGLELRFRPGDALAPPVQGKPARTRAVLLRITVPKGKGLAAGATANRDEDIPKTLRQLNGKYKAEVMGFVDHTVRFRAMADYQWNTRNSAWAKNVEENLMELDLQALKRFRMSETISADATTEIMRPPTFTHTTYPHVYGFRQNPALKLDTNADGEAILVTSAGHKVLTQTQYGKWDIATVPQSSGMSAPRGPRALLECIHALEELFLQRPIWTRRGLMNSIPSVMWKNLKFAYPYVAYYWRSGPWRDTYVRFGVDPRTDKEFAKYQVAAFKLHMVKRRDADSHARSHIFDGERIVLDGKIWQFCDLTEPLLAELVDIRKVEARETCDPIDGWYPNNRHYKIKHVMRRKLSDIIAGRKTDNKVFEALLKEPDSILPGAQPVKQQTNEGKEADGQAGSTPSGTNLSTDAAGDLDDVAVDEGNSEADEEFDSENDSDEDEGGSDRNLGKSAAPSARDERLQTLMERFMVGQQPEGIASGSSRGAGFGVDADFDILSDD</sequence>
<evidence type="ECO:0000313" key="8">
    <source>
        <dbReference type="EMBL" id="KAK6354735.1"/>
    </source>
</evidence>
<feature type="domain" description="Transcription factor IIIC subunit Tfc1/Sfc1 triple barrel" evidence="7">
    <location>
        <begin position="39"/>
        <end position="160"/>
    </location>
</feature>
<feature type="region of interest" description="Disordered" evidence="5">
    <location>
        <begin position="1"/>
        <end position="32"/>
    </location>
</feature>
<evidence type="ECO:0000259" key="6">
    <source>
        <dbReference type="Pfam" id="PF09734"/>
    </source>
</evidence>
<gene>
    <name evidence="8" type="primary">TFC1</name>
    <name evidence="8" type="ORF">TWF696_003872</name>
</gene>
<accession>A0AAV9V5A4</accession>
<dbReference type="PANTHER" id="PTHR13230:SF5">
    <property type="entry name" value="GENERAL TRANSCRIPTION FACTOR 3C POLYPEPTIDE 5"/>
    <property type="match status" value="1"/>
</dbReference>
<feature type="compositionally biased region" description="Acidic residues" evidence="5">
    <location>
        <begin position="486"/>
        <end position="515"/>
    </location>
</feature>
<evidence type="ECO:0000256" key="1">
    <source>
        <dbReference type="ARBA" id="ARBA00004123"/>
    </source>
</evidence>
<dbReference type="Pfam" id="PF09734">
    <property type="entry name" value="Tau95"/>
    <property type="match status" value="1"/>
</dbReference>
<dbReference type="InterPro" id="IPR042536">
    <property type="entry name" value="TFIIIC_tauA_Sfc1"/>
</dbReference>
<feature type="region of interest" description="Disordered" evidence="5">
    <location>
        <begin position="548"/>
        <end position="572"/>
    </location>
</feature>
<dbReference type="PANTHER" id="PTHR13230">
    <property type="entry name" value="GENERAL TRANSCRIPTION FACTOR IIIC, POLYPEPTIDE 5"/>
    <property type="match status" value="1"/>
</dbReference>
<dbReference type="InterPro" id="IPR040454">
    <property type="entry name" value="TF_IIIC_Tfc1/Sfc1"/>
</dbReference>
<proteinExistence type="predicted"/>
<organism evidence="8 9">
    <name type="scientific">Orbilia brochopaga</name>
    <dbReference type="NCBI Taxonomy" id="3140254"/>
    <lineage>
        <taxon>Eukaryota</taxon>
        <taxon>Fungi</taxon>
        <taxon>Dikarya</taxon>
        <taxon>Ascomycota</taxon>
        <taxon>Pezizomycotina</taxon>
        <taxon>Orbiliomycetes</taxon>
        <taxon>Orbiliales</taxon>
        <taxon>Orbiliaceae</taxon>
        <taxon>Orbilia</taxon>
    </lineage>
</organism>
<keyword evidence="9" id="KW-1185">Reference proteome</keyword>
<reference evidence="8 9" key="1">
    <citation type="submission" date="2019-10" db="EMBL/GenBank/DDBJ databases">
        <authorList>
            <person name="Palmer J.M."/>
        </authorList>
    </citation>
    <scope>NUCLEOTIDE SEQUENCE [LARGE SCALE GENOMIC DNA]</scope>
    <source>
        <strain evidence="8 9">TWF696</strain>
    </source>
</reference>
<feature type="compositionally biased region" description="Polar residues" evidence="5">
    <location>
        <begin position="471"/>
        <end position="482"/>
    </location>
</feature>
<evidence type="ECO:0000256" key="2">
    <source>
        <dbReference type="ARBA" id="ARBA00023125"/>
    </source>
</evidence>